<sequence>MVLGEKLQEADKEIENKWVYVDGKKMENGMFKRQINPSDVIINTGDTSHTPRCPIPGRWKKVVRDPHLKWLAYWKDSIFGRRKYMNLKYCSSMFDISKFNTARELKINQAEIKQQYTVDFTRSNLMDKQCAIVTYLIDTLALRPGHVKDGEITAPTVGCCTLMVKNVILHEPSCLEFRFTGKALVDYENEVEVENLLNKEDLREKTEEDKLVVYWNSNKEVAIFLNHRRETLDFEEEQARKLSIQICELNASIDQKSELEIQRTHPSDKYYASEAGKLELDIEIEKIMEKIHELSLQEGTIACSQTYRLETLRENYLDPRITVAWCLRHRISVSKVSISFVAVGYGKEI</sequence>
<evidence type="ECO:0000313" key="10">
    <source>
        <dbReference type="Proteomes" id="UP000238479"/>
    </source>
</evidence>
<dbReference type="AlphaFoldDB" id="A0A2P6SLC9"/>
<dbReference type="Gramene" id="PRQ59469">
    <property type="protein sequence ID" value="PRQ59469"/>
    <property type="gene ID" value="RchiOBHm_Chr1g0370531"/>
</dbReference>
<keyword evidence="4 7" id="KW-0799">Topoisomerase</keyword>
<dbReference type="Gene3D" id="3.90.15.10">
    <property type="entry name" value="Topoisomerase I, Chain A, domain 3"/>
    <property type="match status" value="1"/>
</dbReference>
<evidence type="ECO:0000256" key="2">
    <source>
        <dbReference type="ARBA" id="ARBA00006645"/>
    </source>
</evidence>
<organism evidence="9 10">
    <name type="scientific">Rosa chinensis</name>
    <name type="common">China rose</name>
    <dbReference type="NCBI Taxonomy" id="74649"/>
    <lineage>
        <taxon>Eukaryota</taxon>
        <taxon>Viridiplantae</taxon>
        <taxon>Streptophyta</taxon>
        <taxon>Embryophyta</taxon>
        <taxon>Tracheophyta</taxon>
        <taxon>Spermatophyta</taxon>
        <taxon>Magnoliopsida</taxon>
        <taxon>eudicotyledons</taxon>
        <taxon>Gunneridae</taxon>
        <taxon>Pentapetalae</taxon>
        <taxon>rosids</taxon>
        <taxon>fabids</taxon>
        <taxon>Rosales</taxon>
        <taxon>Rosaceae</taxon>
        <taxon>Rosoideae</taxon>
        <taxon>Rosoideae incertae sedis</taxon>
        <taxon>Rosa</taxon>
    </lineage>
</organism>
<dbReference type="InterPro" id="IPR001631">
    <property type="entry name" value="TopoI"/>
</dbReference>
<dbReference type="SUPFAM" id="SSF56741">
    <property type="entry name" value="Eukaryotic DNA topoisomerase I, N-terminal DNA-binding fragment"/>
    <property type="match status" value="1"/>
</dbReference>
<comment type="similarity">
    <text evidence="2 7">Belongs to the type IB topoisomerase family.</text>
</comment>
<evidence type="ECO:0000256" key="6">
    <source>
        <dbReference type="ARBA" id="ARBA00023235"/>
    </source>
</evidence>
<dbReference type="Pfam" id="PF01028">
    <property type="entry name" value="Topoisom_I"/>
    <property type="match status" value="1"/>
</dbReference>
<dbReference type="GO" id="GO:0006260">
    <property type="term" value="P:DNA replication"/>
    <property type="evidence" value="ECO:0007669"/>
    <property type="project" value="TreeGrafter"/>
</dbReference>
<evidence type="ECO:0000256" key="1">
    <source>
        <dbReference type="ARBA" id="ARBA00000213"/>
    </source>
</evidence>
<accession>A0A2P6SLC9</accession>
<feature type="domain" description="DNA topoisomerase I eukaryotic-type" evidence="8">
    <location>
        <begin position="28"/>
        <end position="330"/>
    </location>
</feature>
<dbReference type="InterPro" id="IPR013030">
    <property type="entry name" value="DNA_topo_DNA_db_N_dom2"/>
</dbReference>
<dbReference type="InterPro" id="IPR025834">
    <property type="entry name" value="TopoI_C_dom"/>
</dbReference>
<evidence type="ECO:0000256" key="7">
    <source>
        <dbReference type="PROSITE-ProRule" id="PRU01382"/>
    </source>
</evidence>
<dbReference type="InterPro" id="IPR036202">
    <property type="entry name" value="TopoI_DNA-bd_euk_N_sf"/>
</dbReference>
<evidence type="ECO:0000259" key="8">
    <source>
        <dbReference type="SMART" id="SM00435"/>
    </source>
</evidence>
<dbReference type="SMART" id="SM00435">
    <property type="entry name" value="TOPEUc"/>
    <property type="match status" value="1"/>
</dbReference>
<dbReference type="PRINTS" id="PR00416">
    <property type="entry name" value="EUTPISMRASEI"/>
</dbReference>
<comment type="caution">
    <text evidence="9">The sequence shown here is derived from an EMBL/GenBank/DDBJ whole genome shotgun (WGS) entry which is preliminary data.</text>
</comment>
<dbReference type="InterPro" id="IPR011010">
    <property type="entry name" value="DNA_brk_join_enz"/>
</dbReference>
<keyword evidence="10" id="KW-1185">Reference proteome</keyword>
<evidence type="ECO:0000256" key="5">
    <source>
        <dbReference type="ARBA" id="ARBA00023125"/>
    </source>
</evidence>
<dbReference type="GO" id="GO:0003917">
    <property type="term" value="F:DNA topoisomerase type I (single strand cut, ATP-independent) activity"/>
    <property type="evidence" value="ECO:0007669"/>
    <property type="project" value="UniProtKB-UniRule"/>
</dbReference>
<dbReference type="Proteomes" id="UP000238479">
    <property type="component" value="Chromosome 1"/>
</dbReference>
<dbReference type="InterPro" id="IPR013499">
    <property type="entry name" value="TopoI_euk"/>
</dbReference>
<dbReference type="SUPFAM" id="SSF56349">
    <property type="entry name" value="DNA breaking-rejoining enzymes"/>
    <property type="match status" value="1"/>
</dbReference>
<reference evidence="9 10" key="1">
    <citation type="journal article" date="2018" name="Nat. Genet.">
        <title>The Rosa genome provides new insights in the design of modern roses.</title>
        <authorList>
            <person name="Bendahmane M."/>
        </authorList>
    </citation>
    <scope>NUCLEOTIDE SEQUENCE [LARGE SCALE GENOMIC DNA]</scope>
    <source>
        <strain evidence="10">cv. Old Blush</strain>
    </source>
</reference>
<dbReference type="EMBL" id="PDCK01000039">
    <property type="protein sequence ID" value="PRQ59469.1"/>
    <property type="molecule type" value="Genomic_DNA"/>
</dbReference>
<proteinExistence type="inferred from homology"/>
<dbReference type="GO" id="GO:0005694">
    <property type="term" value="C:chromosome"/>
    <property type="evidence" value="ECO:0007669"/>
    <property type="project" value="InterPro"/>
</dbReference>
<dbReference type="InterPro" id="IPR014711">
    <property type="entry name" value="TopoI_cat_a-hlx-sub_euk"/>
</dbReference>
<dbReference type="PANTHER" id="PTHR10290">
    <property type="entry name" value="DNA TOPOISOMERASE I"/>
    <property type="match status" value="1"/>
</dbReference>
<dbReference type="GO" id="GO:0006265">
    <property type="term" value="P:DNA topological change"/>
    <property type="evidence" value="ECO:0007669"/>
    <property type="project" value="UniProtKB-UniRule"/>
</dbReference>
<name>A0A2P6SLC9_ROSCH</name>
<keyword evidence="5 7" id="KW-0238">DNA-binding</keyword>
<dbReference type="InterPro" id="IPR013500">
    <property type="entry name" value="TopoI_cat_euk"/>
</dbReference>
<evidence type="ECO:0000256" key="4">
    <source>
        <dbReference type="ARBA" id="ARBA00023029"/>
    </source>
</evidence>
<dbReference type="Gene3D" id="2.170.11.10">
    <property type="entry name" value="DNA Topoisomerase I, domain 2"/>
    <property type="match status" value="1"/>
</dbReference>
<dbReference type="InterPro" id="IPR008336">
    <property type="entry name" value="TopoI_DNA-bd_euk"/>
</dbReference>
<gene>
    <name evidence="9" type="ORF">RchiOBHm_Chr1g0370531</name>
</gene>
<evidence type="ECO:0000256" key="3">
    <source>
        <dbReference type="ARBA" id="ARBA00012891"/>
    </source>
</evidence>
<dbReference type="GO" id="GO:0003677">
    <property type="term" value="F:DNA binding"/>
    <property type="evidence" value="ECO:0007669"/>
    <property type="project" value="UniProtKB-UniRule"/>
</dbReference>
<keyword evidence="6 7" id="KW-0413">Isomerase</keyword>
<evidence type="ECO:0000313" key="9">
    <source>
        <dbReference type="EMBL" id="PRQ59469.1"/>
    </source>
</evidence>
<dbReference type="InterPro" id="IPR051062">
    <property type="entry name" value="Topoisomerase_IB"/>
</dbReference>
<dbReference type="PANTHER" id="PTHR10290:SF23">
    <property type="entry name" value="DNA TOPOISOMERASE 1 BETA"/>
    <property type="match status" value="1"/>
</dbReference>
<dbReference type="GO" id="GO:0005730">
    <property type="term" value="C:nucleolus"/>
    <property type="evidence" value="ECO:0007669"/>
    <property type="project" value="TreeGrafter"/>
</dbReference>
<dbReference type="Pfam" id="PF02919">
    <property type="entry name" value="Topoisom_I_N"/>
    <property type="match status" value="1"/>
</dbReference>
<dbReference type="GO" id="GO:0007059">
    <property type="term" value="P:chromosome segregation"/>
    <property type="evidence" value="ECO:0007669"/>
    <property type="project" value="TreeGrafter"/>
</dbReference>
<protein>
    <recommendedName>
        <fullName evidence="3">DNA topoisomerase</fullName>
        <ecNumber evidence="3">5.6.2.1</ecNumber>
    </recommendedName>
</protein>
<comment type="catalytic activity">
    <reaction evidence="1 7">
        <text>ATP-independent breakage of single-stranded DNA, followed by passage and rejoining.</text>
        <dbReference type="EC" id="5.6.2.1"/>
    </reaction>
</comment>
<dbReference type="PROSITE" id="PS52038">
    <property type="entry name" value="TOPO_IB_2"/>
    <property type="match status" value="1"/>
</dbReference>
<dbReference type="OMA" id="HITHESR"/>
<feature type="active site" description="O-(3'-phospho-DNA)-tyrosine intermediate" evidence="7">
    <location>
        <position position="316"/>
    </location>
</feature>
<dbReference type="EC" id="5.6.2.1" evidence="3"/>
<dbReference type="Pfam" id="PF14370">
    <property type="entry name" value="Topo_C_assoc"/>
    <property type="match status" value="1"/>
</dbReference>
<dbReference type="STRING" id="74649.A0A2P6SLC9"/>